<evidence type="ECO:0000256" key="4">
    <source>
        <dbReference type="ARBA" id="ARBA00022801"/>
    </source>
</evidence>
<dbReference type="Gene3D" id="3.40.50.1010">
    <property type="entry name" value="5'-nuclease"/>
    <property type="match status" value="1"/>
</dbReference>
<dbReference type="Pfam" id="PF01850">
    <property type="entry name" value="PIN"/>
    <property type="match status" value="1"/>
</dbReference>
<evidence type="ECO:0000256" key="3">
    <source>
        <dbReference type="ARBA" id="ARBA00022723"/>
    </source>
</evidence>
<dbReference type="InterPro" id="IPR029060">
    <property type="entry name" value="PIN-like_dom_sf"/>
</dbReference>
<reference evidence="9" key="1">
    <citation type="submission" date="2016-04" db="EMBL/GenBank/DDBJ databases">
        <authorList>
            <person name="Chen S.-C."/>
            <person name="Lai M.-C."/>
        </authorList>
    </citation>
    <scope>NUCLEOTIDE SEQUENCE [LARGE SCALE GENOMIC DNA]</scope>
    <source>
        <strain evidence="9">AB14</strain>
    </source>
</reference>
<comment type="cofactor">
    <cofactor evidence="1">
        <name>Mg(2+)</name>
        <dbReference type="ChEBI" id="CHEBI:18420"/>
    </cofactor>
</comment>
<dbReference type="STRING" id="301967.A6E15_09545"/>
<evidence type="ECO:0000313" key="8">
    <source>
        <dbReference type="EMBL" id="OLZ41215.1"/>
    </source>
</evidence>
<evidence type="ECO:0000256" key="1">
    <source>
        <dbReference type="ARBA" id="ARBA00001946"/>
    </source>
</evidence>
<dbReference type="AlphaFoldDB" id="A0A1S8AWX4"/>
<dbReference type="GO" id="GO:0046872">
    <property type="term" value="F:metal ion binding"/>
    <property type="evidence" value="ECO:0007669"/>
    <property type="project" value="UniProtKB-KW"/>
</dbReference>
<gene>
    <name evidence="8" type="ORF">A6E15_09545</name>
</gene>
<comment type="similarity">
    <text evidence="6">Belongs to the PINc/VapC protein family.</text>
</comment>
<dbReference type="PANTHER" id="PTHR33653">
    <property type="entry name" value="RIBONUCLEASE VAPC2"/>
    <property type="match status" value="1"/>
</dbReference>
<evidence type="ECO:0000256" key="5">
    <source>
        <dbReference type="ARBA" id="ARBA00022842"/>
    </source>
</evidence>
<dbReference type="InterPro" id="IPR002716">
    <property type="entry name" value="PIN_dom"/>
</dbReference>
<dbReference type="InterPro" id="IPR050556">
    <property type="entry name" value="Type_II_TA_system_RNase"/>
</dbReference>
<keyword evidence="2" id="KW-0540">Nuclease</keyword>
<dbReference type="RefSeq" id="WP_076145839.1">
    <property type="nucleotide sequence ID" value="NZ_LWLN01000001.1"/>
</dbReference>
<proteinExistence type="inferred from homology"/>
<dbReference type="Proteomes" id="UP000189370">
    <property type="component" value="Unassembled WGS sequence"/>
</dbReference>
<keyword evidence="9" id="KW-1185">Reference proteome</keyword>
<evidence type="ECO:0000259" key="7">
    <source>
        <dbReference type="Pfam" id="PF01850"/>
    </source>
</evidence>
<feature type="domain" description="PIN" evidence="7">
    <location>
        <begin position="1"/>
        <end position="116"/>
    </location>
</feature>
<accession>A0A1S8AWX4</accession>
<dbReference type="GO" id="GO:0004518">
    <property type="term" value="F:nuclease activity"/>
    <property type="evidence" value="ECO:0007669"/>
    <property type="project" value="UniProtKB-KW"/>
</dbReference>
<name>A0A1S8AWX4_9EURY</name>
<evidence type="ECO:0000256" key="6">
    <source>
        <dbReference type="ARBA" id="ARBA00038093"/>
    </source>
</evidence>
<protein>
    <submittedName>
        <fullName evidence="8">Nuclease</fullName>
    </submittedName>
</protein>
<keyword evidence="4" id="KW-0378">Hydrolase</keyword>
<dbReference type="PANTHER" id="PTHR33653:SF1">
    <property type="entry name" value="RIBONUCLEASE VAPC2"/>
    <property type="match status" value="1"/>
</dbReference>
<sequence>MILDTSFLIDLFDGQRHAFEKGQQLSDEGAVQRVPSPVVTELSYGAAFGDEDERRAVRNALRMYPVVEQTDRIAQRAGRLLARADMDADGRSGIDKVDPMVAAVADRYDEPVLTANVADFEALGVAVETY</sequence>
<comment type="caution">
    <text evidence="8">The sequence shown here is derived from an EMBL/GenBank/DDBJ whole genome shotgun (WGS) entry which is preliminary data.</text>
</comment>
<dbReference type="SUPFAM" id="SSF88723">
    <property type="entry name" value="PIN domain-like"/>
    <property type="match status" value="1"/>
</dbReference>
<dbReference type="OrthoDB" id="38049at2157"/>
<evidence type="ECO:0000313" key="9">
    <source>
        <dbReference type="Proteomes" id="UP000189370"/>
    </source>
</evidence>
<dbReference type="GO" id="GO:0016787">
    <property type="term" value="F:hydrolase activity"/>
    <property type="evidence" value="ECO:0007669"/>
    <property type="project" value="UniProtKB-KW"/>
</dbReference>
<evidence type="ECO:0000256" key="2">
    <source>
        <dbReference type="ARBA" id="ARBA00022722"/>
    </source>
</evidence>
<keyword evidence="5" id="KW-0460">Magnesium</keyword>
<dbReference type="EMBL" id="LWLN01000001">
    <property type="protein sequence ID" value="OLZ41215.1"/>
    <property type="molecule type" value="Genomic_DNA"/>
</dbReference>
<keyword evidence="3" id="KW-0479">Metal-binding</keyword>
<organism evidence="8 9">
    <name type="scientific">Natrinema saccharevitans</name>
    <dbReference type="NCBI Taxonomy" id="301967"/>
    <lineage>
        <taxon>Archaea</taxon>
        <taxon>Methanobacteriati</taxon>
        <taxon>Methanobacteriota</taxon>
        <taxon>Stenosarchaea group</taxon>
        <taxon>Halobacteria</taxon>
        <taxon>Halobacteriales</taxon>
        <taxon>Natrialbaceae</taxon>
        <taxon>Natrinema</taxon>
    </lineage>
</organism>